<dbReference type="EMBL" id="UHBY01000003">
    <property type="protein sequence ID" value="SUL38033.1"/>
    <property type="molecule type" value="Genomic_DNA"/>
</dbReference>
<dbReference type="PANTHER" id="PTHR21075">
    <property type="entry name" value="ANAEROBIC RIBONUCLEOSIDE-TRIPHOSPHATE REDUCTASE"/>
    <property type="match status" value="1"/>
</dbReference>
<dbReference type="GO" id="GO:0004748">
    <property type="term" value="F:ribonucleoside-diphosphate reductase activity, thioredoxin disulfide as acceptor"/>
    <property type="evidence" value="ECO:0007669"/>
    <property type="project" value="TreeGrafter"/>
</dbReference>
<evidence type="ECO:0000313" key="1">
    <source>
        <dbReference type="EMBL" id="SUL38033.1"/>
    </source>
</evidence>
<accession>A0A380ENP9</accession>
<proteinExistence type="predicted"/>
<dbReference type="GO" id="GO:0031250">
    <property type="term" value="C:anaerobic ribonucleoside-triphosphate reductase complex"/>
    <property type="evidence" value="ECO:0007669"/>
    <property type="project" value="TreeGrafter"/>
</dbReference>
<organism evidence="1 2">
    <name type="scientific">Staphylococcus aureus</name>
    <dbReference type="NCBI Taxonomy" id="1280"/>
    <lineage>
        <taxon>Bacteria</taxon>
        <taxon>Bacillati</taxon>
        <taxon>Bacillota</taxon>
        <taxon>Bacilli</taxon>
        <taxon>Bacillales</taxon>
        <taxon>Staphylococcaceae</taxon>
        <taxon>Staphylococcus</taxon>
    </lineage>
</organism>
<dbReference type="InterPro" id="IPR012833">
    <property type="entry name" value="NrdD"/>
</dbReference>
<dbReference type="Pfam" id="PF13597">
    <property type="entry name" value="NRDD"/>
    <property type="match status" value="1"/>
</dbReference>
<sequence length="94" mass="10567">MNQIEEALTGLISKDPAIVNENANKDSDTFSTMRDLTAGIVSKSYALNHLLPKHVADAHQRGDIHFHDLDYHPFQPLTNCCLIDAKICYIMDLK</sequence>
<dbReference type="PANTHER" id="PTHR21075:SF0">
    <property type="entry name" value="ANAEROBIC RIBONUCLEOSIDE-TRIPHOSPHATE REDUCTASE"/>
    <property type="match status" value="1"/>
</dbReference>
<evidence type="ECO:0000313" key="2">
    <source>
        <dbReference type="Proteomes" id="UP000254116"/>
    </source>
</evidence>
<dbReference type="GO" id="GO:0008998">
    <property type="term" value="F:ribonucleoside-triphosphate reductase (thioredoxin) activity"/>
    <property type="evidence" value="ECO:0007669"/>
    <property type="project" value="UniProtKB-EC"/>
</dbReference>
<dbReference type="EC" id="1.17.4.2" evidence="1"/>
<dbReference type="AlphaFoldDB" id="A0A380ENP9"/>
<gene>
    <name evidence="1" type="primary">nrdD_2</name>
    <name evidence="1" type="ORF">NCTC10702_04053</name>
</gene>
<reference evidence="1 2" key="1">
    <citation type="submission" date="2018-06" db="EMBL/GenBank/DDBJ databases">
        <authorList>
            <consortium name="Pathogen Informatics"/>
            <person name="Doyle S."/>
        </authorList>
    </citation>
    <scope>NUCLEOTIDE SEQUENCE [LARGE SCALE GENOMIC DNA]</scope>
    <source>
        <strain evidence="1 2">NCTC10702</strain>
    </source>
</reference>
<protein>
    <submittedName>
        <fullName evidence="1">Ribonucleotide reductase of class III (Anaerobic), large subunit</fullName>
        <ecNumber evidence="1">1.17.4.2</ecNumber>
    </submittedName>
</protein>
<dbReference type="Proteomes" id="UP000254116">
    <property type="component" value="Unassembled WGS sequence"/>
</dbReference>
<dbReference type="SUPFAM" id="SSF51998">
    <property type="entry name" value="PFL-like glycyl radical enzymes"/>
    <property type="match status" value="1"/>
</dbReference>
<keyword evidence="1" id="KW-0560">Oxidoreductase</keyword>
<dbReference type="Gene3D" id="3.20.70.20">
    <property type="match status" value="1"/>
</dbReference>
<dbReference type="GO" id="GO:0006260">
    <property type="term" value="P:DNA replication"/>
    <property type="evidence" value="ECO:0007669"/>
    <property type="project" value="InterPro"/>
</dbReference>
<name>A0A380ENP9_STAAU</name>
<dbReference type="GO" id="GO:0009265">
    <property type="term" value="P:2'-deoxyribonucleotide biosynthetic process"/>
    <property type="evidence" value="ECO:0007669"/>
    <property type="project" value="TreeGrafter"/>
</dbReference>